<sequence length="392" mass="41415">MSGGGVIVALNGALQKRFVLPSESPLVPGNVHRISEVQVGIGGKGQDVAIALSCLSYSKEKLKIAQFLGLGNEGDLVHEMLEDRVGQEAMTMTVRTESKLRTCTSVVASDTTTELIEPSGAIKADEMKELLSKIEKLEGNSAAAICIMGSMPPGCDDSTYANIYSRCANPNTLCVIDSVAGLEPLIKAIAEKDKQGPTIFKVNASELCKLAGVKKSNNEVDGIQQDELVAAVSGFLKKYEPHAIEALSAIAITDGKHPAHMAIMKGKESFGLYQLPVNALPEGKTLFPIGAGDAVAAGTMAAWQCLLESDAEESCLQTDVKSMLVEFKKNIEAEQSTDVPTMLSSFGFGLACGSASCLQEENSVLDKTDVQSLFQKGKPAFLSSHSLQGVVA</sequence>
<gene>
    <name evidence="2" type="ORF">SEMRO_841_G209470.1</name>
</gene>
<proteinExistence type="predicted"/>
<evidence type="ECO:0000313" key="2">
    <source>
        <dbReference type="EMBL" id="CAB9517220.1"/>
    </source>
</evidence>
<keyword evidence="3" id="KW-1185">Reference proteome</keyword>
<dbReference type="InterPro" id="IPR029056">
    <property type="entry name" value="Ribokinase-like"/>
</dbReference>
<dbReference type="PANTHER" id="PTHR46566">
    <property type="entry name" value="1-PHOSPHOFRUCTOKINASE-RELATED"/>
    <property type="match status" value="1"/>
</dbReference>
<reference evidence="2" key="1">
    <citation type="submission" date="2020-06" db="EMBL/GenBank/DDBJ databases">
        <authorList>
            <consortium name="Plant Systems Biology data submission"/>
        </authorList>
    </citation>
    <scope>NUCLEOTIDE SEQUENCE</scope>
    <source>
        <strain evidence="2">D6</strain>
    </source>
</reference>
<dbReference type="Pfam" id="PF00294">
    <property type="entry name" value="PfkB"/>
    <property type="match status" value="1"/>
</dbReference>
<name>A0A9N8EEZ7_9STRA</name>
<protein>
    <submittedName>
        <fullName evidence="2">Tagatose-6-phosphate kinase</fullName>
    </submittedName>
</protein>
<dbReference type="InterPro" id="IPR011611">
    <property type="entry name" value="PfkB_dom"/>
</dbReference>
<dbReference type="PANTHER" id="PTHR46566:SF2">
    <property type="entry name" value="ATP-DEPENDENT 6-PHOSPHOFRUCTOKINASE ISOZYME 2"/>
    <property type="match status" value="1"/>
</dbReference>
<comment type="caution">
    <text evidence="2">The sequence shown here is derived from an EMBL/GenBank/DDBJ whole genome shotgun (WGS) entry which is preliminary data.</text>
</comment>
<dbReference type="Gene3D" id="3.40.1190.20">
    <property type="match status" value="1"/>
</dbReference>
<dbReference type="OrthoDB" id="26487at2759"/>
<dbReference type="AlphaFoldDB" id="A0A9N8EEZ7"/>
<keyword evidence="2" id="KW-0808">Transferase</keyword>
<keyword evidence="2" id="KW-0418">Kinase</keyword>
<feature type="domain" description="Carbohydrate kinase PfkB" evidence="1">
    <location>
        <begin position="18"/>
        <end position="314"/>
    </location>
</feature>
<dbReference type="EMBL" id="CAICTM010000840">
    <property type="protein sequence ID" value="CAB9517220.1"/>
    <property type="molecule type" value="Genomic_DNA"/>
</dbReference>
<accession>A0A9N8EEZ7</accession>
<dbReference type="Proteomes" id="UP001153069">
    <property type="component" value="Unassembled WGS sequence"/>
</dbReference>
<dbReference type="SUPFAM" id="SSF53613">
    <property type="entry name" value="Ribokinase-like"/>
    <property type="match status" value="1"/>
</dbReference>
<dbReference type="GO" id="GO:0016301">
    <property type="term" value="F:kinase activity"/>
    <property type="evidence" value="ECO:0007669"/>
    <property type="project" value="UniProtKB-KW"/>
</dbReference>
<evidence type="ECO:0000259" key="1">
    <source>
        <dbReference type="Pfam" id="PF00294"/>
    </source>
</evidence>
<evidence type="ECO:0000313" key="3">
    <source>
        <dbReference type="Proteomes" id="UP001153069"/>
    </source>
</evidence>
<organism evidence="2 3">
    <name type="scientific">Seminavis robusta</name>
    <dbReference type="NCBI Taxonomy" id="568900"/>
    <lineage>
        <taxon>Eukaryota</taxon>
        <taxon>Sar</taxon>
        <taxon>Stramenopiles</taxon>
        <taxon>Ochrophyta</taxon>
        <taxon>Bacillariophyta</taxon>
        <taxon>Bacillariophyceae</taxon>
        <taxon>Bacillariophycidae</taxon>
        <taxon>Naviculales</taxon>
        <taxon>Naviculaceae</taxon>
        <taxon>Seminavis</taxon>
    </lineage>
</organism>